<dbReference type="SMART" id="SM00724">
    <property type="entry name" value="TLC"/>
    <property type="match status" value="1"/>
</dbReference>
<keyword evidence="3 7" id="KW-1133">Transmembrane helix</keyword>
<sequence>MKDPFPMPPQPWLITLTQPLADALALPTLPLHIHEAIFAFLLYTSIGIFVSPAISRAFFPEKYNKLNRRTRINWDVHVVSLVQSVIISAFSLYVIFVDEERKVLRPRSEWEGRIWEYTGMSGLCQSFALGYFLWDLIMCSVHVDIFGWGMLAHAVSALSVFALGYRPFVYFYAPIFLLYELSSPFLNVHWFCDKLDLTGSAVQAINGAFLVGTFFGCRLVWGNISSFWTFYDIFKAVRYGHSNLTNFETGAPAAFTVQELLSIYSDEQGQRLAFAGRQNVPIWLGLVYLASNLTLNSLNIFWFGKMIETIRKRFDPPWGTKGIGDDVVHYEPQEKVAKAAAALAGSSPAKPKGSVKAARQRAEAAMNGGAGDSTHIQSAVLADGSKSIEVTEQRTLRTRRKA</sequence>
<feature type="transmembrane region" description="Helical" evidence="7">
    <location>
        <begin position="282"/>
        <end position="303"/>
    </location>
</feature>
<evidence type="ECO:0000256" key="6">
    <source>
        <dbReference type="SAM" id="MobiDB-lite"/>
    </source>
</evidence>
<evidence type="ECO:0000256" key="4">
    <source>
        <dbReference type="ARBA" id="ARBA00023136"/>
    </source>
</evidence>
<organism evidence="9 10">
    <name type="scientific">Zasmidium cellare ATCC 36951</name>
    <dbReference type="NCBI Taxonomy" id="1080233"/>
    <lineage>
        <taxon>Eukaryota</taxon>
        <taxon>Fungi</taxon>
        <taxon>Dikarya</taxon>
        <taxon>Ascomycota</taxon>
        <taxon>Pezizomycotina</taxon>
        <taxon>Dothideomycetes</taxon>
        <taxon>Dothideomycetidae</taxon>
        <taxon>Mycosphaerellales</taxon>
        <taxon>Mycosphaerellaceae</taxon>
        <taxon>Zasmidium</taxon>
    </lineage>
</organism>
<evidence type="ECO:0000256" key="3">
    <source>
        <dbReference type="ARBA" id="ARBA00022989"/>
    </source>
</evidence>
<proteinExistence type="predicted"/>
<comment type="subcellular location">
    <subcellularLocation>
        <location evidence="1">Membrane</location>
        <topology evidence="1">Multi-pass membrane protein</topology>
    </subcellularLocation>
</comment>
<feature type="transmembrane region" description="Helical" evidence="7">
    <location>
        <begin position="76"/>
        <end position="97"/>
    </location>
</feature>
<feature type="transmembrane region" description="Helical" evidence="7">
    <location>
        <begin position="36"/>
        <end position="55"/>
    </location>
</feature>
<evidence type="ECO:0000259" key="8">
    <source>
        <dbReference type="PROSITE" id="PS50922"/>
    </source>
</evidence>
<feature type="transmembrane region" description="Helical" evidence="7">
    <location>
        <begin position="146"/>
        <end position="165"/>
    </location>
</feature>
<dbReference type="EMBL" id="ML993588">
    <property type="protein sequence ID" value="KAF2169446.1"/>
    <property type="molecule type" value="Genomic_DNA"/>
</dbReference>
<dbReference type="AlphaFoldDB" id="A0A6A6CVB5"/>
<evidence type="ECO:0000256" key="1">
    <source>
        <dbReference type="ARBA" id="ARBA00004141"/>
    </source>
</evidence>
<feature type="transmembrane region" description="Helical" evidence="7">
    <location>
        <begin position="117"/>
        <end position="134"/>
    </location>
</feature>
<dbReference type="RefSeq" id="XP_033670335.1">
    <property type="nucleotide sequence ID" value="XM_033805494.1"/>
</dbReference>
<feature type="region of interest" description="Disordered" evidence="6">
    <location>
        <begin position="346"/>
        <end position="371"/>
    </location>
</feature>
<keyword evidence="4 5" id="KW-0472">Membrane</keyword>
<dbReference type="GeneID" id="54558766"/>
<dbReference type="OrthoDB" id="10266980at2759"/>
<dbReference type="GO" id="GO:0055088">
    <property type="term" value="P:lipid homeostasis"/>
    <property type="evidence" value="ECO:0007669"/>
    <property type="project" value="TreeGrafter"/>
</dbReference>
<dbReference type="Proteomes" id="UP000799537">
    <property type="component" value="Unassembled WGS sequence"/>
</dbReference>
<dbReference type="InterPro" id="IPR050846">
    <property type="entry name" value="TLCD"/>
</dbReference>
<keyword evidence="10" id="KW-1185">Reference proteome</keyword>
<dbReference type="PANTHER" id="PTHR13439:SF0">
    <property type="entry name" value="TOPOISOMERASE I DAMAGE AFFECTED PROTEIN 4"/>
    <property type="match status" value="1"/>
</dbReference>
<evidence type="ECO:0000256" key="5">
    <source>
        <dbReference type="PROSITE-ProRule" id="PRU00205"/>
    </source>
</evidence>
<reference evidence="9" key="1">
    <citation type="journal article" date="2020" name="Stud. Mycol.">
        <title>101 Dothideomycetes genomes: a test case for predicting lifestyles and emergence of pathogens.</title>
        <authorList>
            <person name="Haridas S."/>
            <person name="Albert R."/>
            <person name="Binder M."/>
            <person name="Bloem J."/>
            <person name="Labutti K."/>
            <person name="Salamov A."/>
            <person name="Andreopoulos B."/>
            <person name="Baker S."/>
            <person name="Barry K."/>
            <person name="Bills G."/>
            <person name="Bluhm B."/>
            <person name="Cannon C."/>
            <person name="Castanera R."/>
            <person name="Culley D."/>
            <person name="Daum C."/>
            <person name="Ezra D."/>
            <person name="Gonzalez J."/>
            <person name="Henrissat B."/>
            <person name="Kuo A."/>
            <person name="Liang C."/>
            <person name="Lipzen A."/>
            <person name="Lutzoni F."/>
            <person name="Magnuson J."/>
            <person name="Mondo S."/>
            <person name="Nolan M."/>
            <person name="Ohm R."/>
            <person name="Pangilinan J."/>
            <person name="Park H.-J."/>
            <person name="Ramirez L."/>
            <person name="Alfaro M."/>
            <person name="Sun H."/>
            <person name="Tritt A."/>
            <person name="Yoshinaga Y."/>
            <person name="Zwiers L.-H."/>
            <person name="Turgeon B."/>
            <person name="Goodwin S."/>
            <person name="Spatafora J."/>
            <person name="Crous P."/>
            <person name="Grigoriev I."/>
        </authorList>
    </citation>
    <scope>NUCLEOTIDE SEQUENCE</scope>
    <source>
        <strain evidence="9">ATCC 36951</strain>
    </source>
</reference>
<dbReference type="Pfam" id="PF03798">
    <property type="entry name" value="TRAM_LAG1_CLN8"/>
    <property type="match status" value="1"/>
</dbReference>
<dbReference type="PROSITE" id="PS50922">
    <property type="entry name" value="TLC"/>
    <property type="match status" value="1"/>
</dbReference>
<dbReference type="GO" id="GO:0016020">
    <property type="term" value="C:membrane"/>
    <property type="evidence" value="ECO:0007669"/>
    <property type="project" value="UniProtKB-SubCell"/>
</dbReference>
<keyword evidence="2 5" id="KW-0812">Transmembrane</keyword>
<feature type="domain" description="TLC" evidence="8">
    <location>
        <begin position="69"/>
        <end position="315"/>
    </location>
</feature>
<gene>
    <name evidence="9" type="ORF">M409DRAFT_20665</name>
</gene>
<evidence type="ECO:0000313" key="10">
    <source>
        <dbReference type="Proteomes" id="UP000799537"/>
    </source>
</evidence>
<feature type="transmembrane region" description="Helical" evidence="7">
    <location>
        <begin position="204"/>
        <end position="221"/>
    </location>
</feature>
<protein>
    <recommendedName>
        <fullName evidence="8">TLC domain-containing protein</fullName>
    </recommendedName>
</protein>
<evidence type="ECO:0000313" key="9">
    <source>
        <dbReference type="EMBL" id="KAF2169446.1"/>
    </source>
</evidence>
<evidence type="ECO:0000256" key="7">
    <source>
        <dbReference type="SAM" id="Phobius"/>
    </source>
</evidence>
<dbReference type="InterPro" id="IPR006634">
    <property type="entry name" value="TLC-dom"/>
</dbReference>
<name>A0A6A6CVB5_ZASCE</name>
<dbReference type="GO" id="GO:0005783">
    <property type="term" value="C:endoplasmic reticulum"/>
    <property type="evidence" value="ECO:0007669"/>
    <property type="project" value="TreeGrafter"/>
</dbReference>
<feature type="transmembrane region" description="Helical" evidence="7">
    <location>
        <begin position="171"/>
        <end position="192"/>
    </location>
</feature>
<evidence type="ECO:0000256" key="2">
    <source>
        <dbReference type="ARBA" id="ARBA00022692"/>
    </source>
</evidence>
<accession>A0A6A6CVB5</accession>
<dbReference type="PANTHER" id="PTHR13439">
    <property type="entry name" value="CT120 PROTEIN"/>
    <property type="match status" value="1"/>
</dbReference>